<dbReference type="Pfam" id="PF00501">
    <property type="entry name" value="AMP-binding"/>
    <property type="match status" value="1"/>
</dbReference>
<dbReference type="PANTHER" id="PTHR43439:SF2">
    <property type="entry name" value="ENZYME, PUTATIVE (JCVI)-RELATED"/>
    <property type="match status" value="1"/>
</dbReference>
<dbReference type="SUPFAM" id="SSF56801">
    <property type="entry name" value="Acetyl-CoA synthetase-like"/>
    <property type="match status" value="1"/>
</dbReference>
<reference evidence="4 5" key="1">
    <citation type="journal article" date="2018" name="IMA Fungus">
        <title>IMA Genome-F 9: Draft genome sequence of Annulohypoxylon stygium, Aspergillus mulundensis, Berkeleyomyces basicola (syn. Thielaviopsis basicola), Ceratocystis smalleyi, two Cercospora beticola strains, Coleophoma cylindrospora, Fusarium fracticaudum, Phialophora cf. hyalina, and Morchella septimelata.</title>
        <authorList>
            <person name="Wingfield B.D."/>
            <person name="Bills G.F."/>
            <person name="Dong Y."/>
            <person name="Huang W."/>
            <person name="Nel W.J."/>
            <person name="Swalarsk-Parry B.S."/>
            <person name="Vaghefi N."/>
            <person name="Wilken P.M."/>
            <person name="An Z."/>
            <person name="de Beer Z.W."/>
            <person name="De Vos L."/>
            <person name="Chen L."/>
            <person name="Duong T.A."/>
            <person name="Gao Y."/>
            <person name="Hammerbacher A."/>
            <person name="Kikkert J.R."/>
            <person name="Li Y."/>
            <person name="Li H."/>
            <person name="Li K."/>
            <person name="Li Q."/>
            <person name="Liu X."/>
            <person name="Ma X."/>
            <person name="Naidoo K."/>
            <person name="Pethybridge S.J."/>
            <person name="Sun J."/>
            <person name="Steenkamp E.T."/>
            <person name="van der Nest M.A."/>
            <person name="van Wyk S."/>
            <person name="Wingfield M.J."/>
            <person name="Xiong C."/>
            <person name="Yue Q."/>
            <person name="Zhang X."/>
        </authorList>
    </citation>
    <scope>NUCLEOTIDE SEQUENCE [LARGE SCALE GENOMIC DNA]</scope>
    <source>
        <strain evidence="4 5">DSM 5745</strain>
    </source>
</reference>
<dbReference type="InterPro" id="IPR036736">
    <property type="entry name" value="ACP-like_sf"/>
</dbReference>
<dbReference type="InterPro" id="IPR009081">
    <property type="entry name" value="PP-bd_ACP"/>
</dbReference>
<dbReference type="InterPro" id="IPR000873">
    <property type="entry name" value="AMP-dep_synth/lig_dom"/>
</dbReference>
<sequence length="1060" mass="116632">MIGLDPNLTLLPRLVDYYAAEKSDAIYAEYPKSASSYDDGFYQVTFQDFANVVNGLAWWLTKNLGPGKGEVLPYIGPNDVRYPALVLATVKAGYSLFCTSPRNSPAAHKSLIQRLKCTKMLTTESRSPAVTAIIEDNNLSGYDVPSVQELLGTEHPHFEWNKRYEEAARETLVILHTSGSTGIPKPIYWTHDLVNKHMKMGLLETPAGSENMDDWTRGKRLFSVMPPFHAAGLAILLYWGLPLGLTIVCPTSVGLPSPSGLVQVTKKTTINAAFVPPSLLRDLSRSPEDLDHLSQHLDHVMYAGGDLPQPVGDKIASKVRLVNRYGASEQGLPIQLFTPGYRDPLKDWRYVQFHPNLGIEFRHVTGDEHEMVIVRKPETEAHAVPFTIFPEEQEYHTKDLWVRHPDTRNRDLWRYSARLDDVIVFLNGEKTNPTSMEQHVVAANAEVTGAIVAGAQRFQASLLIELAGNPALDASERAKWIEKIWPSVEVANAQSPAHARVDKAHIIFTSPHKPMLRAGKGTIQRAATLAAYADELDALYSDADKVAAQSESHVSGPGRTTDAKAIAAFVRDVLVSVTGWKDDQLGDKDNFFHLGLDSLQAITATRSFTQGLDFPDFTVNTIYLHPTISELTQAVIRHQNEGSSPEAQAKAQLQERDAMLQDFLDRVRIETPAEKQTVILTGSTGTLGTYILQTLLQNPAIAHVYCLNRSDNAISLMRQKSTLYHLDMPLDDPSRVTFWKADLTRPDLGLDPSSLKTLQSQTTLIIHNAWAVNFNLSLSSFEPQLQGVVNLLNLSSSSAHSAKTFFISSISSVMGHSSPDKTTPERIITTTSPTPNGYATSKYLAEHILAHAASPKTRNLRTAFARVGQIAGAANAPGLWNKSEWFPSLVRSSLQVGAVPETVGPTLDRVDWVPVDLLAGVLVELALTDGDDGEVQVFHPHNISPVPFSAITPVLASTLATYAGKSESEPLPIIPLTEWIQRVREDIDRSHSQDGDLQAALERNPAAKLVSFFEGLVASANGEPDNVLETAKTARVSETLRAVPGVRDEWIRKWVGEWLA</sequence>
<dbReference type="Pfam" id="PF00550">
    <property type="entry name" value="PP-binding"/>
    <property type="match status" value="1"/>
</dbReference>
<dbReference type="OrthoDB" id="429813at2759"/>
<dbReference type="InterPro" id="IPR006162">
    <property type="entry name" value="Ppantetheine_attach_site"/>
</dbReference>
<dbReference type="PROSITE" id="PS00455">
    <property type="entry name" value="AMP_BINDING"/>
    <property type="match status" value="1"/>
</dbReference>
<accession>A0A3D8RF97</accession>
<proteinExistence type="predicted"/>
<organism evidence="4 5">
    <name type="scientific">Aspergillus mulundensis</name>
    <dbReference type="NCBI Taxonomy" id="1810919"/>
    <lineage>
        <taxon>Eukaryota</taxon>
        <taxon>Fungi</taxon>
        <taxon>Dikarya</taxon>
        <taxon>Ascomycota</taxon>
        <taxon>Pezizomycotina</taxon>
        <taxon>Eurotiomycetes</taxon>
        <taxon>Eurotiomycetidae</taxon>
        <taxon>Eurotiales</taxon>
        <taxon>Aspergillaceae</taxon>
        <taxon>Aspergillus</taxon>
        <taxon>Aspergillus subgen. Nidulantes</taxon>
    </lineage>
</organism>
<keyword evidence="2" id="KW-0597">Phosphoprotein</keyword>
<evidence type="ECO:0000259" key="3">
    <source>
        <dbReference type="PROSITE" id="PS50075"/>
    </source>
</evidence>
<gene>
    <name evidence="4" type="ORF">DSM5745_07884</name>
</gene>
<evidence type="ECO:0000313" key="5">
    <source>
        <dbReference type="Proteomes" id="UP000256690"/>
    </source>
</evidence>
<dbReference type="PANTHER" id="PTHR43439">
    <property type="entry name" value="PHENYLACETATE-COENZYME A LIGASE"/>
    <property type="match status" value="1"/>
</dbReference>
<feature type="domain" description="Carrier" evidence="3">
    <location>
        <begin position="557"/>
        <end position="639"/>
    </location>
</feature>
<evidence type="ECO:0000256" key="1">
    <source>
        <dbReference type="ARBA" id="ARBA00022450"/>
    </source>
</evidence>
<name>A0A3D8RF97_9EURO</name>
<dbReference type="STRING" id="1810919.A0A3D8RF97"/>
<dbReference type="Pfam" id="PF07993">
    <property type="entry name" value="NAD_binding_4"/>
    <property type="match status" value="1"/>
</dbReference>
<dbReference type="Gene3D" id="1.10.1200.10">
    <property type="entry name" value="ACP-like"/>
    <property type="match status" value="1"/>
</dbReference>
<protein>
    <recommendedName>
        <fullName evidence="3">Carrier domain-containing protein</fullName>
    </recommendedName>
</protein>
<dbReference type="PROSITE" id="PS00012">
    <property type="entry name" value="PHOSPHOPANTETHEINE"/>
    <property type="match status" value="1"/>
</dbReference>
<dbReference type="InterPro" id="IPR051414">
    <property type="entry name" value="Adenylate-forming_Reductase"/>
</dbReference>
<dbReference type="SUPFAM" id="SSF51735">
    <property type="entry name" value="NAD(P)-binding Rossmann-fold domains"/>
    <property type="match status" value="1"/>
</dbReference>
<dbReference type="SMART" id="SM01294">
    <property type="entry name" value="PKS_PP_betabranch"/>
    <property type="match status" value="1"/>
</dbReference>
<dbReference type="Gene3D" id="3.40.50.720">
    <property type="entry name" value="NAD(P)-binding Rossmann-like Domain"/>
    <property type="match status" value="1"/>
</dbReference>
<evidence type="ECO:0000313" key="4">
    <source>
        <dbReference type="EMBL" id="RDW72712.1"/>
    </source>
</evidence>
<dbReference type="Gene3D" id="3.40.50.12780">
    <property type="entry name" value="N-terminal domain of ligase-like"/>
    <property type="match status" value="1"/>
</dbReference>
<keyword evidence="5" id="KW-1185">Reference proteome</keyword>
<dbReference type="GeneID" id="38118254"/>
<evidence type="ECO:0000256" key="2">
    <source>
        <dbReference type="ARBA" id="ARBA00022553"/>
    </source>
</evidence>
<dbReference type="RefSeq" id="XP_026601932.1">
    <property type="nucleotide sequence ID" value="XM_026749900.1"/>
</dbReference>
<dbReference type="EMBL" id="PVWQ01000009">
    <property type="protein sequence ID" value="RDW72712.1"/>
    <property type="molecule type" value="Genomic_DNA"/>
</dbReference>
<dbReference type="Pfam" id="PF23562">
    <property type="entry name" value="AMP-binding_C_3"/>
    <property type="match status" value="1"/>
</dbReference>
<dbReference type="PROSITE" id="PS50075">
    <property type="entry name" value="CARRIER"/>
    <property type="match status" value="1"/>
</dbReference>
<dbReference type="AlphaFoldDB" id="A0A3D8RF97"/>
<dbReference type="InterPro" id="IPR036291">
    <property type="entry name" value="NAD(P)-bd_dom_sf"/>
</dbReference>
<dbReference type="InterPro" id="IPR020845">
    <property type="entry name" value="AMP-binding_CS"/>
</dbReference>
<keyword evidence="1" id="KW-0596">Phosphopantetheine</keyword>
<dbReference type="Proteomes" id="UP000256690">
    <property type="component" value="Unassembled WGS sequence"/>
</dbReference>
<dbReference type="InterPro" id="IPR042099">
    <property type="entry name" value="ANL_N_sf"/>
</dbReference>
<comment type="caution">
    <text evidence="4">The sequence shown here is derived from an EMBL/GenBank/DDBJ whole genome shotgun (WGS) entry which is preliminary data.</text>
</comment>
<dbReference type="InterPro" id="IPR013120">
    <property type="entry name" value="FAR_NAD-bd"/>
</dbReference>
<dbReference type="SUPFAM" id="SSF47336">
    <property type="entry name" value="ACP-like"/>
    <property type="match status" value="1"/>
</dbReference>